<dbReference type="SUPFAM" id="SSF52980">
    <property type="entry name" value="Restriction endonuclease-like"/>
    <property type="match status" value="1"/>
</dbReference>
<dbReference type="Gene3D" id="3.90.1570.10">
    <property type="entry name" value="tt1808, chain A"/>
    <property type="match status" value="1"/>
</dbReference>
<dbReference type="InterPro" id="IPR008538">
    <property type="entry name" value="Uma2"/>
</dbReference>
<dbReference type="InterPro" id="IPR011335">
    <property type="entry name" value="Restrct_endonuc-II-like"/>
</dbReference>
<name>A0ABV5RUZ8_9ACTN</name>
<evidence type="ECO:0000259" key="1">
    <source>
        <dbReference type="Pfam" id="PF05685"/>
    </source>
</evidence>
<evidence type="ECO:0000313" key="3">
    <source>
        <dbReference type="Proteomes" id="UP001589532"/>
    </source>
</evidence>
<dbReference type="Pfam" id="PF05685">
    <property type="entry name" value="Uma2"/>
    <property type="match status" value="1"/>
</dbReference>
<reference evidence="2 3" key="1">
    <citation type="submission" date="2024-09" db="EMBL/GenBank/DDBJ databases">
        <authorList>
            <person name="Sun Q."/>
            <person name="Mori K."/>
        </authorList>
    </citation>
    <scope>NUCLEOTIDE SEQUENCE [LARGE SCALE GENOMIC DNA]</scope>
    <source>
        <strain evidence="2 3">JCM 3143</strain>
    </source>
</reference>
<keyword evidence="2" id="KW-0378">Hydrolase</keyword>
<keyword evidence="2" id="KW-0255">Endonuclease</keyword>
<feature type="domain" description="Putative restriction endonuclease" evidence="1">
    <location>
        <begin position="28"/>
        <end position="194"/>
    </location>
</feature>
<dbReference type="CDD" id="cd06260">
    <property type="entry name" value="DUF820-like"/>
    <property type="match status" value="1"/>
</dbReference>
<dbReference type="PANTHER" id="PTHR35400">
    <property type="entry name" value="SLR1083 PROTEIN"/>
    <property type="match status" value="1"/>
</dbReference>
<dbReference type="PANTHER" id="PTHR35400:SF3">
    <property type="entry name" value="SLL1072 PROTEIN"/>
    <property type="match status" value="1"/>
</dbReference>
<evidence type="ECO:0000313" key="2">
    <source>
        <dbReference type="EMBL" id="MFB9623135.1"/>
    </source>
</evidence>
<proteinExistence type="predicted"/>
<comment type="caution">
    <text evidence="2">The sequence shown here is derived from an EMBL/GenBank/DDBJ whole genome shotgun (WGS) entry which is preliminary data.</text>
</comment>
<dbReference type="RefSeq" id="WP_345002337.1">
    <property type="nucleotide sequence ID" value="NZ_BAAAXV010000011.1"/>
</dbReference>
<keyword evidence="3" id="KW-1185">Reference proteome</keyword>
<keyword evidence="2" id="KW-0540">Nuclease</keyword>
<dbReference type="EMBL" id="JBHMBW010000004">
    <property type="protein sequence ID" value="MFB9623135.1"/>
    <property type="molecule type" value="Genomic_DNA"/>
</dbReference>
<dbReference type="GO" id="GO:0004519">
    <property type="term" value="F:endonuclease activity"/>
    <property type="evidence" value="ECO:0007669"/>
    <property type="project" value="UniProtKB-KW"/>
</dbReference>
<accession>A0ABV5RUZ8</accession>
<protein>
    <submittedName>
        <fullName evidence="2">Uma2 family endonuclease</fullName>
    </submittedName>
</protein>
<dbReference type="Proteomes" id="UP001589532">
    <property type="component" value="Unassembled WGS sequence"/>
</dbReference>
<organism evidence="2 3">
    <name type="scientific">Nonomuraea helvata</name>
    <dbReference type="NCBI Taxonomy" id="37484"/>
    <lineage>
        <taxon>Bacteria</taxon>
        <taxon>Bacillati</taxon>
        <taxon>Actinomycetota</taxon>
        <taxon>Actinomycetes</taxon>
        <taxon>Streptosporangiales</taxon>
        <taxon>Streptosporangiaceae</taxon>
        <taxon>Nonomuraea</taxon>
    </lineage>
</organism>
<sequence>MVAMMEEKHQTESTYASFPHLPQTAREMFDVLPPLPGFRVEVIEGKLIMSPSGTPEHFLTSDELAYALRPLRGERGWHGAYGPHICIDGPRDSVQPDYVMWSPDCKRWGNELLSPGVIMAAEVVSPSSVDIDRKEKVRLYALGRVPVYLLIDPLADEPAVTVFSEIKHGAYQVRNTTLMGTPIKLPAPIDFELDTSIFTV</sequence>
<dbReference type="InterPro" id="IPR012296">
    <property type="entry name" value="Nuclease_put_TT1808"/>
</dbReference>
<gene>
    <name evidence="2" type="ORF">ACFFSA_08575</name>
</gene>